<accession>A0A239Q268</accession>
<evidence type="ECO:0000313" key="2">
    <source>
        <dbReference type="EMBL" id="SNT76699.1"/>
    </source>
</evidence>
<name>A0A239Q268_9RHOB</name>
<feature type="transmembrane region" description="Helical" evidence="1">
    <location>
        <begin position="21"/>
        <end position="41"/>
    </location>
</feature>
<sequence>MGMTEKTHSFWDFVTDEAKKWTARVAFAGCAALLVLLFTPWQERLQAIWDSPDRLASISDKLDYLTQEVMRATGEDRVIHEAPGLTYVTEPVYVGDRITLNIVVRRTRTGAACTLLTRTALFTDETNIATPGPGVSPSRQVGDSDTPMRLRLDVPHQLRPGRVTVHLSLEFDCGGKRVFDRTAPVAFMLLERD</sequence>
<protein>
    <submittedName>
        <fullName evidence="2">Uncharacterized protein</fullName>
    </submittedName>
</protein>
<reference evidence="2 3" key="1">
    <citation type="submission" date="2017-07" db="EMBL/GenBank/DDBJ databases">
        <authorList>
            <person name="Sun Z.S."/>
            <person name="Albrecht U."/>
            <person name="Echele G."/>
            <person name="Lee C.C."/>
        </authorList>
    </citation>
    <scope>NUCLEOTIDE SEQUENCE [LARGE SCALE GENOMIC DNA]</scope>
    <source>
        <strain evidence="2 3">DSM 14827</strain>
    </source>
</reference>
<dbReference type="EMBL" id="FZQB01000025">
    <property type="protein sequence ID" value="SNT76699.1"/>
    <property type="molecule type" value="Genomic_DNA"/>
</dbReference>
<gene>
    <name evidence="2" type="ORF">SAMN05444959_1256</name>
</gene>
<evidence type="ECO:0000256" key="1">
    <source>
        <dbReference type="SAM" id="Phobius"/>
    </source>
</evidence>
<organism evidence="2 3">
    <name type="scientific">Paracoccus seriniphilus</name>
    <dbReference type="NCBI Taxonomy" id="184748"/>
    <lineage>
        <taxon>Bacteria</taxon>
        <taxon>Pseudomonadati</taxon>
        <taxon>Pseudomonadota</taxon>
        <taxon>Alphaproteobacteria</taxon>
        <taxon>Rhodobacterales</taxon>
        <taxon>Paracoccaceae</taxon>
        <taxon>Paracoccus</taxon>
    </lineage>
</organism>
<keyword evidence="1" id="KW-1133">Transmembrane helix</keyword>
<dbReference type="AlphaFoldDB" id="A0A239Q268"/>
<keyword evidence="3" id="KW-1185">Reference proteome</keyword>
<keyword evidence="1" id="KW-0812">Transmembrane</keyword>
<evidence type="ECO:0000313" key="3">
    <source>
        <dbReference type="Proteomes" id="UP000198307"/>
    </source>
</evidence>
<keyword evidence="1" id="KW-0472">Membrane</keyword>
<proteinExistence type="predicted"/>
<dbReference type="Proteomes" id="UP000198307">
    <property type="component" value="Unassembled WGS sequence"/>
</dbReference>